<evidence type="ECO:0000259" key="14">
    <source>
        <dbReference type="Pfam" id="PF02879"/>
    </source>
</evidence>
<dbReference type="GO" id="GO:0005829">
    <property type="term" value="C:cytosol"/>
    <property type="evidence" value="ECO:0007669"/>
    <property type="project" value="TreeGrafter"/>
</dbReference>
<dbReference type="InterPro" id="IPR005845">
    <property type="entry name" value="A-D-PHexomutase_a/b/a-II"/>
</dbReference>
<evidence type="ECO:0000256" key="11">
    <source>
        <dbReference type="ARBA" id="ARBA00049318"/>
    </source>
</evidence>
<keyword evidence="9" id="KW-0413">Isomerase</keyword>
<dbReference type="PRINTS" id="PR00509">
    <property type="entry name" value="PGMPMM"/>
</dbReference>
<keyword evidence="7" id="KW-0479">Metal-binding</keyword>
<gene>
    <name evidence="16" type="ORF">PLXY2_LOCUS10052</name>
</gene>
<keyword evidence="6" id="KW-0597">Phosphoprotein</keyword>
<dbReference type="InterPro" id="IPR016066">
    <property type="entry name" value="A-D-PHexomutase_CS"/>
</dbReference>
<dbReference type="GO" id="GO:0006006">
    <property type="term" value="P:glucose metabolic process"/>
    <property type="evidence" value="ECO:0007669"/>
    <property type="project" value="UniProtKB-KW"/>
</dbReference>
<keyword evidence="5" id="KW-0313">Glucose metabolism</keyword>
<name>A0A8S4FW52_PLUXY</name>
<dbReference type="InterPro" id="IPR005846">
    <property type="entry name" value="A-D-PHexomutase_a/b/a-III"/>
</dbReference>
<evidence type="ECO:0000256" key="5">
    <source>
        <dbReference type="ARBA" id="ARBA00022526"/>
    </source>
</evidence>
<accession>A0A8S4FW52</accession>
<keyword evidence="8" id="KW-0460">Magnesium</keyword>
<dbReference type="FunFam" id="3.40.120.10:FF:000006">
    <property type="entry name" value="Phosphoglucomutase PgmA"/>
    <property type="match status" value="1"/>
</dbReference>
<feature type="domain" description="Alpha-D-phosphohexomutase alpha/beta/alpha" evidence="14">
    <location>
        <begin position="211"/>
        <end position="289"/>
    </location>
</feature>
<dbReference type="PANTHER" id="PTHR22573:SF2">
    <property type="entry name" value="PHOSPHOGLUCOMUTASE"/>
    <property type="match status" value="1"/>
</dbReference>
<evidence type="ECO:0000313" key="16">
    <source>
        <dbReference type="EMBL" id="CAG9130789.1"/>
    </source>
</evidence>
<comment type="catalytic activity">
    <reaction evidence="12">
        <text>O-phospho-L-seryl-[protein] + alpha-D-glucose 1-phosphate = alpha-D-glucose 1,6-bisphosphate + L-seryl-[protein]</text>
        <dbReference type="Rhea" id="RHEA:68748"/>
        <dbReference type="Rhea" id="RHEA-COMP:9863"/>
        <dbReference type="Rhea" id="RHEA-COMP:11604"/>
        <dbReference type="ChEBI" id="CHEBI:29999"/>
        <dbReference type="ChEBI" id="CHEBI:58392"/>
        <dbReference type="ChEBI" id="CHEBI:58601"/>
        <dbReference type="ChEBI" id="CHEBI:83421"/>
    </reaction>
</comment>
<dbReference type="InterPro" id="IPR005844">
    <property type="entry name" value="A-D-PHexomutase_a/b/a-I"/>
</dbReference>
<evidence type="ECO:0000259" key="13">
    <source>
        <dbReference type="Pfam" id="PF02878"/>
    </source>
</evidence>
<comment type="similarity">
    <text evidence="3">Belongs to the phosphohexose mutase family.</text>
</comment>
<dbReference type="SUPFAM" id="SSF55957">
    <property type="entry name" value="Phosphoglucomutase, C-terminal domain"/>
    <property type="match status" value="1"/>
</dbReference>
<dbReference type="Gene3D" id="3.30.310.50">
    <property type="entry name" value="Alpha-D-phosphohexomutase, C-terminal domain"/>
    <property type="match status" value="1"/>
</dbReference>
<evidence type="ECO:0000256" key="3">
    <source>
        <dbReference type="ARBA" id="ARBA00010231"/>
    </source>
</evidence>
<protein>
    <recommendedName>
        <fullName evidence="4">phosphoglucomutase (alpha-D-glucose-1,6-bisphosphate-dependent)</fullName>
        <ecNumber evidence="4">5.4.2.2</ecNumber>
    </recommendedName>
</protein>
<dbReference type="FunFam" id="3.40.120.10:FF:000004">
    <property type="entry name" value="Phosphoglucomutase 5"/>
    <property type="match status" value="1"/>
</dbReference>
<dbReference type="InterPro" id="IPR036900">
    <property type="entry name" value="A-D-PHexomutase_C_sf"/>
</dbReference>
<evidence type="ECO:0000259" key="15">
    <source>
        <dbReference type="Pfam" id="PF02880"/>
    </source>
</evidence>
<evidence type="ECO:0000256" key="4">
    <source>
        <dbReference type="ARBA" id="ARBA00012728"/>
    </source>
</evidence>
<comment type="catalytic activity">
    <reaction evidence="11">
        <text>alpha-D-glucose 1,6-bisphosphate + L-seryl-[protein] = O-phospho-L-seryl-[protein] + alpha-D-glucose 6-phosphate</text>
        <dbReference type="Rhea" id="RHEA:68752"/>
        <dbReference type="Rhea" id="RHEA-COMP:9863"/>
        <dbReference type="Rhea" id="RHEA-COMP:11604"/>
        <dbReference type="ChEBI" id="CHEBI:29999"/>
        <dbReference type="ChEBI" id="CHEBI:58225"/>
        <dbReference type="ChEBI" id="CHEBI:58392"/>
        <dbReference type="ChEBI" id="CHEBI:83421"/>
    </reaction>
</comment>
<comment type="catalytic activity">
    <reaction evidence="1">
        <text>alpha-D-glucose 1-phosphate = alpha-D-glucose 6-phosphate</text>
        <dbReference type="Rhea" id="RHEA:23536"/>
        <dbReference type="ChEBI" id="CHEBI:58225"/>
        <dbReference type="ChEBI" id="CHEBI:58601"/>
        <dbReference type="EC" id="5.4.2.2"/>
    </reaction>
</comment>
<dbReference type="PANTHER" id="PTHR22573">
    <property type="entry name" value="PHOSPHOHEXOMUTASE FAMILY MEMBER"/>
    <property type="match status" value="1"/>
</dbReference>
<proteinExistence type="inferred from homology"/>
<comment type="cofactor">
    <cofactor evidence="2">
        <name>Mg(2+)</name>
        <dbReference type="ChEBI" id="CHEBI:18420"/>
    </cofactor>
</comment>
<evidence type="ECO:0000256" key="9">
    <source>
        <dbReference type="ARBA" id="ARBA00023235"/>
    </source>
</evidence>
<evidence type="ECO:0000313" key="17">
    <source>
        <dbReference type="Proteomes" id="UP000653454"/>
    </source>
</evidence>
<evidence type="ECO:0000256" key="1">
    <source>
        <dbReference type="ARBA" id="ARBA00000443"/>
    </source>
</evidence>
<dbReference type="GO" id="GO:0004614">
    <property type="term" value="F:phosphoglucomutase activity"/>
    <property type="evidence" value="ECO:0007669"/>
    <property type="project" value="UniProtKB-EC"/>
</dbReference>
<keyword evidence="17" id="KW-1185">Reference proteome</keyword>
<evidence type="ECO:0000256" key="12">
    <source>
        <dbReference type="ARBA" id="ARBA00049409"/>
    </source>
</evidence>
<dbReference type="AlphaFoldDB" id="A0A8S4FW52"/>
<dbReference type="Proteomes" id="UP000653454">
    <property type="component" value="Unassembled WGS sequence"/>
</dbReference>
<feature type="domain" description="Alpha-D-phosphohexomutase alpha/beta/alpha" evidence="13">
    <location>
        <begin position="15"/>
        <end position="155"/>
    </location>
</feature>
<dbReference type="EMBL" id="CAJHNJ030000042">
    <property type="protein sequence ID" value="CAG9130789.1"/>
    <property type="molecule type" value="Genomic_DNA"/>
</dbReference>
<sequence length="634" mass="67843">MPGIVTVNTSPYEGQKPGTSGLRKKVKVFLQENYTENFVQSILDANKGAVAGSTLVVGGDGRYLVKEVVDKIIKICAGNGVSRLLVGQNGILSTPAVSCIIRKYKTLGGIVLTASHNPGGIDNDFGIKFNCANGGPAPDATTNQIHALTTQISQYKTVPGLVCPIDKCGVQKFDVEGQTFTVEVIDPVDDYLALMREIFDLPAIGRLLRGEGGRKFNVLIDGMNGVTGPYIQRIFVQELGAPATSVRRVTPLEDFGGAHPDPNLTYAAELVEEVRSGDYDFGAAFDGDVTPLEDFGGAHPDPNLTYAAELVEEVRSGDYDFGAAFDGDEDFGGAHPDPNLTYAAELVEEVRGGDYDFGAAFDGDGDRNMIIGRNAFFVTPSDSLAVLAAGAAAVPYFRSRGVAGLARSMPTAAAADRVAKELGLPVFEVPTGWKYFGNLMDAGRLSICGEESFGTGSDHVREKDGIWAALFWLQVLAAGGLSVEDTLKEHWRKFGRNYFTRYDYEECASAPCAEMMLSLERTITAPGFAGSVLTAQGKAYTVAAADDFSYMDPVDHSVAMKQGLRIIFTDGSRIVMRLSGTGSSGATVRLYIDSYEPTDVLGDAQDMLRPLVDIALQLSDLPRYTGRAAPTVIT</sequence>
<keyword evidence="10" id="KW-0119">Carbohydrate metabolism</keyword>
<evidence type="ECO:0000256" key="2">
    <source>
        <dbReference type="ARBA" id="ARBA00001946"/>
    </source>
</evidence>
<dbReference type="Pfam" id="PF02879">
    <property type="entry name" value="PGM_PMM_II"/>
    <property type="match status" value="1"/>
</dbReference>
<dbReference type="InterPro" id="IPR005841">
    <property type="entry name" value="Alpha-D-phosphohexomutase_SF"/>
</dbReference>
<dbReference type="InterPro" id="IPR045244">
    <property type="entry name" value="PGM"/>
</dbReference>
<dbReference type="GO" id="GO:0000287">
    <property type="term" value="F:magnesium ion binding"/>
    <property type="evidence" value="ECO:0007669"/>
    <property type="project" value="InterPro"/>
</dbReference>
<dbReference type="FunFam" id="3.40.120.10:FF:000005">
    <property type="entry name" value="Phosphoglucomutase 5"/>
    <property type="match status" value="1"/>
</dbReference>
<dbReference type="Pfam" id="PF24947">
    <property type="entry name" value="PGM1_C_vert_fung"/>
    <property type="match status" value="1"/>
</dbReference>
<dbReference type="Pfam" id="PF02878">
    <property type="entry name" value="PGM_PMM_I"/>
    <property type="match status" value="1"/>
</dbReference>
<evidence type="ECO:0000256" key="10">
    <source>
        <dbReference type="ARBA" id="ARBA00023277"/>
    </source>
</evidence>
<dbReference type="PROSITE" id="PS00710">
    <property type="entry name" value="PGM_PMM"/>
    <property type="match status" value="1"/>
</dbReference>
<dbReference type="NCBIfam" id="NF005737">
    <property type="entry name" value="PRK07564.1-1"/>
    <property type="match status" value="1"/>
</dbReference>
<comment type="caution">
    <text evidence="16">The sequence shown here is derived from an EMBL/GenBank/DDBJ whole genome shotgun (WGS) entry which is preliminary data.</text>
</comment>
<organism evidence="16 17">
    <name type="scientific">Plutella xylostella</name>
    <name type="common">Diamondback moth</name>
    <name type="synonym">Plutella maculipennis</name>
    <dbReference type="NCBI Taxonomy" id="51655"/>
    <lineage>
        <taxon>Eukaryota</taxon>
        <taxon>Metazoa</taxon>
        <taxon>Ecdysozoa</taxon>
        <taxon>Arthropoda</taxon>
        <taxon>Hexapoda</taxon>
        <taxon>Insecta</taxon>
        <taxon>Pterygota</taxon>
        <taxon>Neoptera</taxon>
        <taxon>Endopterygota</taxon>
        <taxon>Lepidoptera</taxon>
        <taxon>Glossata</taxon>
        <taxon>Ditrysia</taxon>
        <taxon>Yponomeutoidea</taxon>
        <taxon>Plutellidae</taxon>
        <taxon>Plutella</taxon>
    </lineage>
</organism>
<dbReference type="FunFam" id="3.30.310.50:FF:000002">
    <property type="entry name" value="Phosphoglucomutase 5"/>
    <property type="match status" value="1"/>
</dbReference>
<evidence type="ECO:0000256" key="8">
    <source>
        <dbReference type="ARBA" id="ARBA00022842"/>
    </source>
</evidence>
<evidence type="ECO:0000256" key="7">
    <source>
        <dbReference type="ARBA" id="ARBA00022723"/>
    </source>
</evidence>
<dbReference type="SUPFAM" id="SSF53738">
    <property type="entry name" value="Phosphoglucomutase, first 3 domains"/>
    <property type="match status" value="5"/>
</dbReference>
<dbReference type="Pfam" id="PF02880">
    <property type="entry name" value="PGM_PMM_III"/>
    <property type="match status" value="1"/>
</dbReference>
<reference evidence="16" key="1">
    <citation type="submission" date="2020-11" db="EMBL/GenBank/DDBJ databases">
        <authorList>
            <person name="Whiteford S."/>
        </authorList>
    </citation>
    <scope>NUCLEOTIDE SEQUENCE</scope>
</reference>
<dbReference type="Gene3D" id="3.40.120.10">
    <property type="entry name" value="Alpha-D-Glucose-1,6-Bisphosphate, subunit A, domain 3"/>
    <property type="match status" value="5"/>
</dbReference>
<dbReference type="InterPro" id="IPR016055">
    <property type="entry name" value="A-D-PHexomutase_a/b/a-I/II/III"/>
</dbReference>
<dbReference type="EC" id="5.4.2.2" evidence="4"/>
<feature type="domain" description="Alpha-D-phosphohexomutase alpha/beta/alpha" evidence="15">
    <location>
        <begin position="381"/>
        <end position="494"/>
    </location>
</feature>
<evidence type="ECO:0000256" key="6">
    <source>
        <dbReference type="ARBA" id="ARBA00022553"/>
    </source>
</evidence>